<organism evidence="4 5">
    <name type="scientific">Oryzias melastigma</name>
    <name type="common">Marine medaka</name>
    <dbReference type="NCBI Taxonomy" id="30732"/>
    <lineage>
        <taxon>Eukaryota</taxon>
        <taxon>Metazoa</taxon>
        <taxon>Chordata</taxon>
        <taxon>Craniata</taxon>
        <taxon>Vertebrata</taxon>
        <taxon>Euteleostomi</taxon>
        <taxon>Actinopterygii</taxon>
        <taxon>Neopterygii</taxon>
        <taxon>Teleostei</taxon>
        <taxon>Neoteleostei</taxon>
        <taxon>Acanthomorphata</taxon>
        <taxon>Ovalentaria</taxon>
        <taxon>Atherinomorphae</taxon>
        <taxon>Beloniformes</taxon>
        <taxon>Adrianichthyidae</taxon>
        <taxon>Oryziinae</taxon>
        <taxon>Oryzias</taxon>
    </lineage>
</organism>
<dbReference type="GO" id="GO:0002720">
    <property type="term" value="P:positive regulation of cytokine production involved in immune response"/>
    <property type="evidence" value="ECO:0007669"/>
    <property type="project" value="TreeGrafter"/>
</dbReference>
<dbReference type="GO" id="GO:0050829">
    <property type="term" value="P:defense response to Gram-negative bacterium"/>
    <property type="evidence" value="ECO:0007669"/>
    <property type="project" value="TreeGrafter"/>
</dbReference>
<comment type="caution">
    <text evidence="1">Lacks conserved residue(s) required for the propagation of feature annotation.</text>
</comment>
<feature type="repeat" description="TNFR-Cys" evidence="1">
    <location>
        <begin position="47"/>
        <end position="86"/>
    </location>
</feature>
<dbReference type="GO" id="GO:0009897">
    <property type="term" value="C:external side of plasma membrane"/>
    <property type="evidence" value="ECO:0007669"/>
    <property type="project" value="TreeGrafter"/>
</dbReference>
<keyword evidence="5" id="KW-1185">Reference proteome</keyword>
<dbReference type="AlphaFoldDB" id="A0A3B3C4G3"/>
<dbReference type="GO" id="GO:0046642">
    <property type="term" value="P:negative regulation of alpha-beta T cell proliferation"/>
    <property type="evidence" value="ECO:0007669"/>
    <property type="project" value="TreeGrafter"/>
</dbReference>
<dbReference type="Proteomes" id="UP000261560">
    <property type="component" value="Unplaced"/>
</dbReference>
<dbReference type="GO" id="GO:0050830">
    <property type="term" value="P:defense response to Gram-positive bacterium"/>
    <property type="evidence" value="ECO:0007669"/>
    <property type="project" value="TreeGrafter"/>
</dbReference>
<dbReference type="Gene3D" id="2.10.50.10">
    <property type="entry name" value="Tumor Necrosis Factor Receptor, subunit A, domain 2"/>
    <property type="match status" value="3"/>
</dbReference>
<evidence type="ECO:0000256" key="1">
    <source>
        <dbReference type="PROSITE-ProRule" id="PRU00206"/>
    </source>
</evidence>
<protein>
    <recommendedName>
        <fullName evidence="3">TNFR-Cys domain-containing protein</fullName>
    </recommendedName>
</protein>
<dbReference type="SMART" id="SM00208">
    <property type="entry name" value="TNFR"/>
    <property type="match status" value="4"/>
</dbReference>
<dbReference type="Pfam" id="PF00020">
    <property type="entry name" value="TNFR_c6"/>
    <property type="match status" value="2"/>
</dbReference>
<name>A0A3B3C4G3_ORYME</name>
<reference evidence="4" key="2">
    <citation type="submission" date="2025-09" db="UniProtKB">
        <authorList>
            <consortium name="Ensembl"/>
        </authorList>
    </citation>
    <scope>IDENTIFICATION</scope>
</reference>
<feature type="domain" description="TNFR-Cys" evidence="3">
    <location>
        <begin position="47"/>
        <end position="86"/>
    </location>
</feature>
<evidence type="ECO:0000256" key="2">
    <source>
        <dbReference type="SAM" id="Phobius"/>
    </source>
</evidence>
<keyword evidence="2" id="KW-0472">Membrane</keyword>
<evidence type="ECO:0000259" key="3">
    <source>
        <dbReference type="PROSITE" id="PS50050"/>
    </source>
</evidence>
<feature type="transmembrane region" description="Helical" evidence="2">
    <location>
        <begin position="177"/>
        <end position="196"/>
    </location>
</feature>
<keyword evidence="2" id="KW-1133">Transmembrane helix</keyword>
<keyword evidence="2" id="KW-0812">Transmembrane</keyword>
<keyword evidence="1" id="KW-1015">Disulfide bond</keyword>
<feature type="disulfide bond" evidence="1">
    <location>
        <begin position="48"/>
        <end position="63"/>
    </location>
</feature>
<accession>A0A3B3C4G3</accession>
<dbReference type="PROSITE" id="PS00652">
    <property type="entry name" value="TNFR_NGFR_1"/>
    <property type="match status" value="1"/>
</dbReference>
<evidence type="ECO:0000313" key="4">
    <source>
        <dbReference type="Ensembl" id="ENSOMEP00000011952.1"/>
    </source>
</evidence>
<dbReference type="FunFam" id="2.10.50.10:FF:000007">
    <property type="entry name" value="TNF receptor superfamily member 14"/>
    <property type="match status" value="1"/>
</dbReference>
<reference evidence="4" key="1">
    <citation type="submission" date="2025-08" db="UniProtKB">
        <authorList>
            <consortium name="Ensembl"/>
        </authorList>
    </citation>
    <scope>IDENTIFICATION</scope>
</reference>
<dbReference type="FunFam" id="2.10.50.10:FF:000065">
    <property type="entry name" value="TNF receptor superfamily member 14"/>
    <property type="match status" value="1"/>
</dbReference>
<dbReference type="CDD" id="cd13405">
    <property type="entry name" value="TNFRSF14_teleost"/>
    <property type="match status" value="1"/>
</dbReference>
<sequence>MLMRVCRVLSCQQTEYEISGRCCSMCPPGEFRVHDYCTEFTTTSCVPCVEGTYNEKYNGVRNCAHCSLCSGLKVKLECTLTSDSVCEPQDGFFCLDWSSKSCGAAQKHSSCEGGQYISQRGTASTDTECSDCSTGTFSDGTGMSCQPHTQCEAENLQLIEAGTSSADARCGEQRQNVSGIVIGVLVPVVLIVGAAAGSNSAARLTKNQQHHHERHHLGQWPYNSAAAIQQQSTSPCGTHTAVHPAAMHPAATPTNKFRHQIRKQKT</sequence>
<dbReference type="InterPro" id="IPR001368">
    <property type="entry name" value="TNFR/NGFR_Cys_rich_reg"/>
</dbReference>
<dbReference type="GeneTree" id="ENSGT00950000183126"/>
<dbReference type="Ensembl" id="ENSOMET00000019189.1">
    <property type="protein sequence ID" value="ENSOMEP00000011952.1"/>
    <property type="gene ID" value="ENSOMEG00000013346.1"/>
</dbReference>
<proteinExistence type="predicted"/>
<dbReference type="GO" id="GO:2000406">
    <property type="term" value="P:positive regulation of T cell migration"/>
    <property type="evidence" value="ECO:0007669"/>
    <property type="project" value="TreeGrafter"/>
</dbReference>
<dbReference type="PANTHER" id="PTHR46838">
    <property type="entry name" value="TUMOR NECROSIS FACTOR RECEPTOR SUPERFAMILY MEMBER 14"/>
    <property type="match status" value="1"/>
</dbReference>
<dbReference type="PROSITE" id="PS50050">
    <property type="entry name" value="TNFR_NGFR_2"/>
    <property type="match status" value="1"/>
</dbReference>
<dbReference type="PANTHER" id="PTHR46838:SF1">
    <property type="entry name" value="TUMOR NECROSIS FACTOR RECEPTOR SUPERFAMILY MEMBER 14"/>
    <property type="match status" value="1"/>
</dbReference>
<dbReference type="SUPFAM" id="SSF57586">
    <property type="entry name" value="TNF receptor-like"/>
    <property type="match status" value="2"/>
</dbReference>
<evidence type="ECO:0000313" key="5">
    <source>
        <dbReference type="Proteomes" id="UP000261560"/>
    </source>
</evidence>